<dbReference type="EMBL" id="JADBEM010000001">
    <property type="protein sequence ID" value="MBE1608665.1"/>
    <property type="molecule type" value="Genomic_DNA"/>
</dbReference>
<dbReference type="PANTHER" id="PTHR13847">
    <property type="entry name" value="SARCOSINE DEHYDROGENASE-RELATED"/>
    <property type="match status" value="1"/>
</dbReference>
<protein>
    <submittedName>
        <fullName evidence="7">Glycine/D-amino acid oxidase-like deaminating enzyme/nitrite reductase/ring-hydroxylating ferredoxin subunit</fullName>
    </submittedName>
</protein>
<keyword evidence="5" id="KW-1015">Disulfide bond</keyword>
<dbReference type="Gene3D" id="3.50.50.60">
    <property type="entry name" value="FAD/NAD(P)-binding domain"/>
    <property type="match status" value="1"/>
</dbReference>
<dbReference type="GO" id="GO:0004497">
    <property type="term" value="F:monooxygenase activity"/>
    <property type="evidence" value="ECO:0007669"/>
    <property type="project" value="UniProtKB-ARBA"/>
</dbReference>
<dbReference type="AlphaFoldDB" id="A0A927N514"/>
<keyword evidence="4" id="KW-0411">Iron-sulfur</keyword>
<dbReference type="FunFam" id="2.102.10.10:FF:000014">
    <property type="entry name" value="Oxidoreductase, FAD dependent"/>
    <property type="match status" value="1"/>
</dbReference>
<evidence type="ECO:0000259" key="6">
    <source>
        <dbReference type="PROSITE" id="PS51296"/>
    </source>
</evidence>
<evidence type="ECO:0000256" key="5">
    <source>
        <dbReference type="ARBA" id="ARBA00023157"/>
    </source>
</evidence>
<reference evidence="7" key="1">
    <citation type="submission" date="2020-10" db="EMBL/GenBank/DDBJ databases">
        <title>Sequencing the genomes of 1000 actinobacteria strains.</title>
        <authorList>
            <person name="Klenk H.-P."/>
        </authorList>
    </citation>
    <scope>NUCLEOTIDE SEQUENCE</scope>
    <source>
        <strain evidence="7">DSM 45354</strain>
    </source>
</reference>
<dbReference type="Gene3D" id="3.30.9.10">
    <property type="entry name" value="D-Amino Acid Oxidase, subunit A, domain 2"/>
    <property type="match status" value="1"/>
</dbReference>
<evidence type="ECO:0000256" key="4">
    <source>
        <dbReference type="ARBA" id="ARBA00023014"/>
    </source>
</evidence>
<dbReference type="Proteomes" id="UP000638648">
    <property type="component" value="Unassembled WGS sequence"/>
</dbReference>
<dbReference type="PROSITE" id="PS51296">
    <property type="entry name" value="RIESKE"/>
    <property type="match status" value="1"/>
</dbReference>
<organism evidence="7 8">
    <name type="scientific">Actinopolymorpha pittospori</name>
    <dbReference type="NCBI Taxonomy" id="648752"/>
    <lineage>
        <taxon>Bacteria</taxon>
        <taxon>Bacillati</taxon>
        <taxon>Actinomycetota</taxon>
        <taxon>Actinomycetes</taxon>
        <taxon>Propionibacteriales</taxon>
        <taxon>Actinopolymorphaceae</taxon>
        <taxon>Actinopolymorpha</taxon>
    </lineage>
</organism>
<dbReference type="SUPFAM" id="SSF51905">
    <property type="entry name" value="FAD/NAD(P)-binding domain"/>
    <property type="match status" value="1"/>
</dbReference>
<dbReference type="InterPro" id="IPR005805">
    <property type="entry name" value="Rieske_Fe-S_prot_C"/>
</dbReference>
<dbReference type="RefSeq" id="WP_192752395.1">
    <property type="nucleotide sequence ID" value="NZ_BAABJL010000238.1"/>
</dbReference>
<evidence type="ECO:0000256" key="2">
    <source>
        <dbReference type="ARBA" id="ARBA00022723"/>
    </source>
</evidence>
<keyword evidence="3" id="KW-0408">Iron</keyword>
<comment type="caution">
    <text evidence="7">The sequence shown here is derived from an EMBL/GenBank/DDBJ whole genome shotgun (WGS) entry which is preliminary data.</text>
</comment>
<dbReference type="SUPFAM" id="SSF50022">
    <property type="entry name" value="ISP domain"/>
    <property type="match status" value="1"/>
</dbReference>
<dbReference type="PRINTS" id="PR00162">
    <property type="entry name" value="RIESKE"/>
</dbReference>
<evidence type="ECO:0000313" key="8">
    <source>
        <dbReference type="Proteomes" id="UP000638648"/>
    </source>
</evidence>
<evidence type="ECO:0000313" key="7">
    <source>
        <dbReference type="EMBL" id="MBE1608665.1"/>
    </source>
</evidence>
<dbReference type="GO" id="GO:0046872">
    <property type="term" value="F:metal ion binding"/>
    <property type="evidence" value="ECO:0007669"/>
    <property type="project" value="UniProtKB-KW"/>
</dbReference>
<accession>A0A927N514</accession>
<dbReference type="Pfam" id="PF01266">
    <property type="entry name" value="DAO"/>
    <property type="match status" value="1"/>
</dbReference>
<dbReference type="Gene3D" id="2.102.10.10">
    <property type="entry name" value="Rieske [2Fe-2S] iron-sulphur domain"/>
    <property type="match status" value="1"/>
</dbReference>
<keyword evidence="2" id="KW-0479">Metal-binding</keyword>
<dbReference type="InterPro" id="IPR006076">
    <property type="entry name" value="FAD-dep_OxRdtase"/>
</dbReference>
<evidence type="ECO:0000256" key="3">
    <source>
        <dbReference type="ARBA" id="ARBA00023004"/>
    </source>
</evidence>
<dbReference type="GO" id="GO:0051537">
    <property type="term" value="F:2 iron, 2 sulfur cluster binding"/>
    <property type="evidence" value="ECO:0007669"/>
    <property type="project" value="UniProtKB-KW"/>
</dbReference>
<dbReference type="GO" id="GO:0016020">
    <property type="term" value="C:membrane"/>
    <property type="evidence" value="ECO:0007669"/>
    <property type="project" value="InterPro"/>
</dbReference>
<dbReference type="InterPro" id="IPR036188">
    <property type="entry name" value="FAD/NAD-bd_sf"/>
</dbReference>
<feature type="domain" description="Rieske" evidence="6">
    <location>
        <begin position="416"/>
        <end position="501"/>
    </location>
</feature>
<dbReference type="Pfam" id="PF00355">
    <property type="entry name" value="Rieske"/>
    <property type="match status" value="1"/>
</dbReference>
<name>A0A927N514_9ACTN</name>
<keyword evidence="1" id="KW-0001">2Fe-2S</keyword>
<dbReference type="PANTHER" id="PTHR13847:SF274">
    <property type="entry name" value="RIESKE 2FE-2S IRON-SULFUR PROTEIN YHFW-RELATED"/>
    <property type="match status" value="1"/>
</dbReference>
<dbReference type="GO" id="GO:0005737">
    <property type="term" value="C:cytoplasm"/>
    <property type="evidence" value="ECO:0007669"/>
    <property type="project" value="TreeGrafter"/>
</dbReference>
<dbReference type="InterPro" id="IPR036922">
    <property type="entry name" value="Rieske_2Fe-2S_sf"/>
</dbReference>
<evidence type="ECO:0000256" key="1">
    <source>
        <dbReference type="ARBA" id="ARBA00022714"/>
    </source>
</evidence>
<proteinExistence type="predicted"/>
<dbReference type="InterPro" id="IPR017941">
    <property type="entry name" value="Rieske_2Fe-2S"/>
</dbReference>
<sequence length="501" mass="53946">MTTTGSVWLTRTDRHSYAALTGDLDVDLVVVGGGLVGLTTALLAQREGLRTIVLEAGRVASGTTGYTTGKATTQHTLIYAELTRRHGEKAAAQYAEANVAGIDLLARVAEEASIDCALTRAPSYAYTLDPRRRGELEEEAAAARQLGLAAAVSDTTDLPFDVEAAVRFDDQFHLDPVRYLDGLASELTRIGGNIHENTRVTSVEERRDHVVTATTGSGTVRADQAVVATLLPINLIGGYFARTRPSRSYGIAARLRTPAPTSMTISVDTPTRSTRPWLAPGPGGIIVVGNSHETGAVEDTIPLYQDLEDWTRATFDVESVDHRWSAQDFLTTDKIPYVGAAPGHHHVLVATGFQKWGLSNGAAAAIMLTDIMAGRPNEWLEVFKATRIGDAKSVASVVKDNLEVGKEFVSGHLGKLRRHVADELEPGQGGIVELDGDTVGAYRDEQGELHAVRPTCSHLGCPLHWNSAERSWDCNCHGSRFDVDGNILNSPATRPISRDED</sequence>
<keyword evidence="8" id="KW-1185">Reference proteome</keyword>
<dbReference type="GO" id="GO:0016705">
    <property type="term" value="F:oxidoreductase activity, acting on paired donors, with incorporation or reduction of molecular oxygen"/>
    <property type="evidence" value="ECO:0007669"/>
    <property type="project" value="UniProtKB-ARBA"/>
</dbReference>
<gene>
    <name evidence="7" type="ORF">HEB94_005513</name>
</gene>